<evidence type="ECO:0000313" key="2">
    <source>
        <dbReference type="Proteomes" id="UP001177021"/>
    </source>
</evidence>
<dbReference type="EMBL" id="CASHSV030000109">
    <property type="protein sequence ID" value="CAJ2646425.1"/>
    <property type="molecule type" value="Genomic_DNA"/>
</dbReference>
<dbReference type="Proteomes" id="UP001177021">
    <property type="component" value="Unassembled WGS sequence"/>
</dbReference>
<name>A0ACB0JMU7_TRIPR</name>
<comment type="caution">
    <text evidence="1">The sequence shown here is derived from an EMBL/GenBank/DDBJ whole genome shotgun (WGS) entry which is preliminary data.</text>
</comment>
<proteinExistence type="predicted"/>
<organism evidence="1 2">
    <name type="scientific">Trifolium pratense</name>
    <name type="common">Red clover</name>
    <dbReference type="NCBI Taxonomy" id="57577"/>
    <lineage>
        <taxon>Eukaryota</taxon>
        <taxon>Viridiplantae</taxon>
        <taxon>Streptophyta</taxon>
        <taxon>Embryophyta</taxon>
        <taxon>Tracheophyta</taxon>
        <taxon>Spermatophyta</taxon>
        <taxon>Magnoliopsida</taxon>
        <taxon>eudicotyledons</taxon>
        <taxon>Gunneridae</taxon>
        <taxon>Pentapetalae</taxon>
        <taxon>rosids</taxon>
        <taxon>fabids</taxon>
        <taxon>Fabales</taxon>
        <taxon>Fabaceae</taxon>
        <taxon>Papilionoideae</taxon>
        <taxon>50 kb inversion clade</taxon>
        <taxon>NPAAA clade</taxon>
        <taxon>Hologalegina</taxon>
        <taxon>IRL clade</taxon>
        <taxon>Trifolieae</taxon>
        <taxon>Trifolium</taxon>
    </lineage>
</organism>
<accession>A0ACB0JMU7</accession>
<evidence type="ECO:0000313" key="1">
    <source>
        <dbReference type="EMBL" id="CAJ2646425.1"/>
    </source>
</evidence>
<reference evidence="1" key="1">
    <citation type="submission" date="2023-10" db="EMBL/GenBank/DDBJ databases">
        <authorList>
            <person name="Rodriguez Cubillos JULIANA M."/>
            <person name="De Vega J."/>
        </authorList>
    </citation>
    <scope>NUCLEOTIDE SEQUENCE</scope>
</reference>
<keyword evidence="2" id="KW-1185">Reference proteome</keyword>
<sequence>MSSSTKFTTNLFIMFLFHSLATGSYSATFTIVNKCSLSVFPAIFHGFRTSLPSTTGFSLHPGESNVLTMPRSWSGRLWGRTHCSHHSNGNFSCLTGNCVSSTMECNGGKSSSPATLAEFNLNAKSSGFDFFRISLVNGYNLPMMVEPQVGNGSGNCTTTGCMVPLGTVCPSQLKVMSGGDCIGCRSACNPFSKHCSSEFFAKACPHAKVDATKTFQSVCATTDYFITFCPTSTSRIKPSKEKNPTMVDNSEDQKKGSTIDKIVNFCKQNIKLLGIVGGSVGVVAIVITITISCACTKHGCNCIFGLSAEIKSKFPSHLFTKIKGLFSTAGCSGNPNIETTY</sequence>
<gene>
    <name evidence="1" type="ORF">MILVUS5_LOCUS15137</name>
</gene>
<protein>
    <submittedName>
        <fullName evidence="1">Uncharacterized protein</fullName>
    </submittedName>
</protein>